<dbReference type="InterPro" id="IPR009057">
    <property type="entry name" value="Homeodomain-like_sf"/>
</dbReference>
<comment type="caution">
    <text evidence="4">The sequence shown here is derived from an EMBL/GenBank/DDBJ whole genome shotgun (WGS) entry which is preliminary data.</text>
</comment>
<feature type="DNA-binding region" description="H-T-H motif" evidence="2">
    <location>
        <begin position="36"/>
        <end position="55"/>
    </location>
</feature>
<dbReference type="EMBL" id="PJMW01000002">
    <property type="protein sequence ID" value="PKV82312.1"/>
    <property type="molecule type" value="Genomic_DNA"/>
</dbReference>
<dbReference type="InterPro" id="IPR050109">
    <property type="entry name" value="HTH-type_TetR-like_transc_reg"/>
</dbReference>
<evidence type="ECO:0000313" key="4">
    <source>
        <dbReference type="EMBL" id="PKV82312.1"/>
    </source>
</evidence>
<dbReference type="GO" id="GO:0003700">
    <property type="term" value="F:DNA-binding transcription factor activity"/>
    <property type="evidence" value="ECO:0007669"/>
    <property type="project" value="TreeGrafter"/>
</dbReference>
<dbReference type="PANTHER" id="PTHR30055:SF242">
    <property type="entry name" value="HTH-TYPE TRANSCRIPTIONAL REPRESSOR KSTR"/>
    <property type="match status" value="1"/>
</dbReference>
<dbReference type="GO" id="GO:0000976">
    <property type="term" value="F:transcription cis-regulatory region binding"/>
    <property type="evidence" value="ECO:0007669"/>
    <property type="project" value="TreeGrafter"/>
</dbReference>
<dbReference type="InterPro" id="IPR001647">
    <property type="entry name" value="HTH_TetR"/>
</dbReference>
<keyword evidence="5" id="KW-1185">Reference proteome</keyword>
<sequence>MDYCDVVARKGDGDPARKITETTLSLLESEGYDAVQLRRVARIAQVSLTTVYKLYPTRDELVLAAVAQWMATNTYTRLDPPGVDESLADVLKRVTRYVFEPWERHPRMLAAYSRARSGPGGQRLDAQGFAAVLPAVGTMFASLDEEYAADLALVLTNMVYALLGRFANGDLEITEILPALERAIGRLTQNNAPFAAAAERTAGADATPFEWVSGFSSPYTPGAEADGP</sequence>
<keyword evidence="1 2" id="KW-0238">DNA-binding</keyword>
<dbReference type="Pfam" id="PF17925">
    <property type="entry name" value="TetR_C_20"/>
    <property type="match status" value="1"/>
</dbReference>
<dbReference type="Gene3D" id="1.10.357.10">
    <property type="entry name" value="Tetracycline Repressor, domain 2"/>
    <property type="match status" value="1"/>
</dbReference>
<evidence type="ECO:0000256" key="2">
    <source>
        <dbReference type="PROSITE-ProRule" id="PRU00335"/>
    </source>
</evidence>
<proteinExistence type="predicted"/>
<dbReference type="Proteomes" id="UP000233766">
    <property type="component" value="Unassembled WGS sequence"/>
</dbReference>
<dbReference type="PROSITE" id="PS50977">
    <property type="entry name" value="HTH_TETR_2"/>
    <property type="match status" value="1"/>
</dbReference>
<gene>
    <name evidence="4" type="ORF">ATK86_6798</name>
</gene>
<accession>A0A2N3VL37</accession>
<dbReference type="PANTHER" id="PTHR30055">
    <property type="entry name" value="HTH-TYPE TRANSCRIPTIONAL REGULATOR RUTR"/>
    <property type="match status" value="1"/>
</dbReference>
<dbReference type="SUPFAM" id="SSF46689">
    <property type="entry name" value="Homeodomain-like"/>
    <property type="match status" value="1"/>
</dbReference>
<evidence type="ECO:0000256" key="1">
    <source>
        <dbReference type="ARBA" id="ARBA00023125"/>
    </source>
</evidence>
<dbReference type="OrthoDB" id="3212417at2"/>
<protein>
    <submittedName>
        <fullName evidence="4">TetR family transcriptional regulator</fullName>
    </submittedName>
</protein>
<dbReference type="Pfam" id="PF00440">
    <property type="entry name" value="TetR_N"/>
    <property type="match status" value="1"/>
</dbReference>
<organism evidence="4 5">
    <name type="scientific">Nocardia fluminea</name>
    <dbReference type="NCBI Taxonomy" id="134984"/>
    <lineage>
        <taxon>Bacteria</taxon>
        <taxon>Bacillati</taxon>
        <taxon>Actinomycetota</taxon>
        <taxon>Actinomycetes</taxon>
        <taxon>Mycobacteriales</taxon>
        <taxon>Nocardiaceae</taxon>
        <taxon>Nocardia</taxon>
    </lineage>
</organism>
<dbReference type="InterPro" id="IPR041642">
    <property type="entry name" value="KstR_C"/>
</dbReference>
<feature type="domain" description="HTH tetR-type" evidence="3">
    <location>
        <begin position="13"/>
        <end position="73"/>
    </location>
</feature>
<name>A0A2N3VL37_9NOCA</name>
<evidence type="ECO:0000313" key="5">
    <source>
        <dbReference type="Proteomes" id="UP000233766"/>
    </source>
</evidence>
<reference evidence="4 5" key="1">
    <citation type="submission" date="2017-12" db="EMBL/GenBank/DDBJ databases">
        <title>Sequencing the genomes of 1000 Actinobacteria strains.</title>
        <authorList>
            <person name="Klenk H.-P."/>
        </authorList>
    </citation>
    <scope>NUCLEOTIDE SEQUENCE [LARGE SCALE GENOMIC DNA]</scope>
    <source>
        <strain evidence="4 5">DSM 44489</strain>
    </source>
</reference>
<evidence type="ECO:0000259" key="3">
    <source>
        <dbReference type="PROSITE" id="PS50977"/>
    </source>
</evidence>
<dbReference type="AlphaFoldDB" id="A0A2N3VL37"/>